<dbReference type="PANTHER" id="PTHR21012:SF0">
    <property type="entry name" value="ASPARTATE 1-DECARBOXYLASE"/>
    <property type="match status" value="1"/>
</dbReference>
<evidence type="ECO:0000256" key="2">
    <source>
        <dbReference type="ARBA" id="ARBA00022655"/>
    </source>
</evidence>
<dbReference type="NCBIfam" id="TIGR00223">
    <property type="entry name" value="panD"/>
    <property type="match status" value="1"/>
</dbReference>
<comment type="similarity">
    <text evidence="9">Belongs to the PanD family.</text>
</comment>
<evidence type="ECO:0000256" key="10">
    <source>
        <dbReference type="PIRSR" id="PIRSR006246-1"/>
    </source>
</evidence>
<comment type="subcellular location">
    <subcellularLocation>
        <location evidence="9">Cytoplasm</location>
    </subcellularLocation>
</comment>
<keyword evidence="15" id="KW-1185">Reference proteome</keyword>
<dbReference type="SUPFAM" id="SSF50692">
    <property type="entry name" value="ADC-like"/>
    <property type="match status" value="1"/>
</dbReference>
<dbReference type="EC" id="4.1.1.11" evidence="9"/>
<protein>
    <recommendedName>
        <fullName evidence="9">Aspartate 1-decarboxylase</fullName>
        <ecNumber evidence="9">4.1.1.11</ecNumber>
    </recommendedName>
    <alternativeName>
        <fullName evidence="9">Aspartate alpha-decarboxylase</fullName>
    </alternativeName>
    <component>
        <recommendedName>
            <fullName evidence="9">Aspartate 1-decarboxylase beta chain</fullName>
        </recommendedName>
    </component>
    <component>
        <recommendedName>
            <fullName evidence="9">Aspartate 1-decarboxylase alpha chain</fullName>
        </recommendedName>
    </component>
</protein>
<keyword evidence="5 9" id="KW-0865">Zymogen</keyword>
<dbReference type="HAMAP" id="MF_00446">
    <property type="entry name" value="PanD"/>
    <property type="match status" value="1"/>
</dbReference>
<dbReference type="InterPro" id="IPR009010">
    <property type="entry name" value="Asp_de-COase-like_dom_sf"/>
</dbReference>
<dbReference type="Proteomes" id="UP000031928">
    <property type="component" value="Chromosome"/>
</dbReference>
<keyword evidence="8 9" id="KW-0670">Pyruvate</keyword>
<dbReference type="RefSeq" id="WP_042620704.1">
    <property type="nucleotide sequence ID" value="NZ_CP007790.1"/>
</dbReference>
<gene>
    <name evidence="9 14" type="primary">panD</name>
    <name evidence="14" type="ORF">B840_01840</name>
</gene>
<dbReference type="PANTHER" id="PTHR21012">
    <property type="entry name" value="ASPARTATE 1-DECARBOXYLASE"/>
    <property type="match status" value="1"/>
</dbReference>
<evidence type="ECO:0000256" key="9">
    <source>
        <dbReference type="HAMAP-Rule" id="MF_00446"/>
    </source>
</evidence>
<evidence type="ECO:0000256" key="3">
    <source>
        <dbReference type="ARBA" id="ARBA00022793"/>
    </source>
</evidence>
<dbReference type="GO" id="GO:0004068">
    <property type="term" value="F:aspartate 1-decarboxylase activity"/>
    <property type="evidence" value="ECO:0007669"/>
    <property type="project" value="UniProtKB-UniRule"/>
</dbReference>
<keyword evidence="3 9" id="KW-0210">Decarboxylase</keyword>
<organism evidence="14 15">
    <name type="scientific">Corynebacterium marinum DSM 44953</name>
    <dbReference type="NCBI Taxonomy" id="1224162"/>
    <lineage>
        <taxon>Bacteria</taxon>
        <taxon>Bacillati</taxon>
        <taxon>Actinomycetota</taxon>
        <taxon>Actinomycetes</taxon>
        <taxon>Mycobacteriales</taxon>
        <taxon>Corynebacteriaceae</taxon>
        <taxon>Corynebacterium</taxon>
    </lineage>
</organism>
<dbReference type="Gene3D" id="2.40.40.20">
    <property type="match status" value="1"/>
</dbReference>
<dbReference type="Pfam" id="PF02261">
    <property type="entry name" value="Asp_decarbox"/>
    <property type="match status" value="1"/>
</dbReference>
<evidence type="ECO:0000313" key="15">
    <source>
        <dbReference type="Proteomes" id="UP000031928"/>
    </source>
</evidence>
<dbReference type="InterPro" id="IPR003190">
    <property type="entry name" value="Asp_decarbox"/>
</dbReference>
<dbReference type="OrthoDB" id="9803983at2"/>
<comment type="catalytic activity">
    <reaction evidence="9">
        <text>L-aspartate + H(+) = beta-alanine + CO2</text>
        <dbReference type="Rhea" id="RHEA:19497"/>
        <dbReference type="ChEBI" id="CHEBI:15378"/>
        <dbReference type="ChEBI" id="CHEBI:16526"/>
        <dbReference type="ChEBI" id="CHEBI:29991"/>
        <dbReference type="ChEBI" id="CHEBI:57966"/>
        <dbReference type="EC" id="4.1.1.11"/>
    </reaction>
</comment>
<sequence>MLRTILGSKIHRATVTQADLNYVGSVTVDADLLAAAGLIEGEKVAIVDVTNGARLETYVITGRPGTGEICINGAAAHLIHPGDIVILISYLQATLDEALEYEPRIVHVDENNRIVALGNDIAEAVPGSDTVSARNI</sequence>
<proteinExistence type="inferred from homology"/>
<dbReference type="STRING" id="1224162.B840_01840"/>
<feature type="chain" id="PRO_5014000161" description="Aspartate 1-decarboxylase beta chain" evidence="9 13">
    <location>
        <begin position="1"/>
        <end position="24"/>
    </location>
</feature>
<comment type="pathway">
    <text evidence="9">Cofactor biosynthesis; (R)-pantothenate biosynthesis; beta-alanine from L-aspartate: step 1/1.</text>
</comment>
<dbReference type="KEGG" id="cmq:B840_01840"/>
<comment type="subunit">
    <text evidence="9">Heterooctamer of four alpha and four beta subunits.</text>
</comment>
<evidence type="ECO:0000256" key="12">
    <source>
        <dbReference type="PIRSR" id="PIRSR006246-3"/>
    </source>
</evidence>
<name>A0A0B6TTB8_9CORY</name>
<evidence type="ECO:0000256" key="13">
    <source>
        <dbReference type="PIRSR" id="PIRSR006246-5"/>
    </source>
</evidence>
<feature type="active site" description="Schiff-base intermediate with substrate; via pyruvic acid" evidence="9 10">
    <location>
        <position position="25"/>
    </location>
</feature>
<keyword evidence="2 9" id="KW-0566">Pantothenate biosynthesis</keyword>
<feature type="modified residue" description="Pyruvic acid (Ser)" evidence="9 12">
    <location>
        <position position="25"/>
    </location>
</feature>
<dbReference type="GO" id="GO:0005829">
    <property type="term" value="C:cytosol"/>
    <property type="evidence" value="ECO:0007669"/>
    <property type="project" value="TreeGrafter"/>
</dbReference>
<comment type="cofactor">
    <cofactor evidence="9 10">
        <name>pyruvate</name>
        <dbReference type="ChEBI" id="CHEBI:15361"/>
    </cofactor>
    <text evidence="9 10">Binds 1 pyruvoyl group covalently per subunit.</text>
</comment>
<dbReference type="CDD" id="cd06919">
    <property type="entry name" value="Asp_decarbox"/>
    <property type="match status" value="1"/>
</dbReference>
<keyword evidence="4 9" id="KW-0068">Autocatalytic cleavage</keyword>
<keyword evidence="7 9" id="KW-0704">Schiff base</keyword>
<feature type="binding site" evidence="9 11">
    <location>
        <position position="57"/>
    </location>
    <ligand>
        <name>substrate</name>
    </ligand>
</feature>
<dbReference type="UniPathway" id="UPA00028">
    <property type="reaction ID" value="UER00002"/>
</dbReference>
<evidence type="ECO:0000313" key="14">
    <source>
        <dbReference type="EMBL" id="AJK67996.1"/>
    </source>
</evidence>
<keyword evidence="6 9" id="KW-0456">Lyase</keyword>
<keyword evidence="1 9" id="KW-0963">Cytoplasm</keyword>
<comment type="function">
    <text evidence="9">Catalyzes the pyruvoyl-dependent decarboxylation of aspartate to produce beta-alanine.</text>
</comment>
<evidence type="ECO:0000256" key="8">
    <source>
        <dbReference type="ARBA" id="ARBA00023317"/>
    </source>
</evidence>
<dbReference type="PIRSF" id="PIRSF006246">
    <property type="entry name" value="Asp_decarbox"/>
    <property type="match status" value="1"/>
</dbReference>
<evidence type="ECO:0000256" key="1">
    <source>
        <dbReference type="ARBA" id="ARBA00022490"/>
    </source>
</evidence>
<evidence type="ECO:0000256" key="11">
    <source>
        <dbReference type="PIRSR" id="PIRSR006246-2"/>
    </source>
</evidence>
<dbReference type="GO" id="GO:0006523">
    <property type="term" value="P:alanine biosynthetic process"/>
    <property type="evidence" value="ECO:0007669"/>
    <property type="project" value="InterPro"/>
</dbReference>
<accession>A0A0B6TTB8</accession>
<dbReference type="EMBL" id="CP007790">
    <property type="protein sequence ID" value="AJK67996.1"/>
    <property type="molecule type" value="Genomic_DNA"/>
</dbReference>
<dbReference type="HOGENOM" id="CLU_115305_2_0_11"/>
<dbReference type="AlphaFoldDB" id="A0A0B6TTB8"/>
<comment type="PTM">
    <text evidence="9 12">Is synthesized initially as an inactive proenzyme, which is activated by self-cleavage at a specific serine bond to produce a beta-subunit with a hydroxyl group at its C-terminus and an alpha-subunit with a pyruvoyl group at its N-terminus.</text>
</comment>
<feature type="binding site" evidence="9 11">
    <location>
        <begin position="73"/>
        <end position="75"/>
    </location>
    <ligand>
        <name>substrate</name>
    </ligand>
</feature>
<feature type="active site" description="Proton donor" evidence="9 10">
    <location>
        <position position="58"/>
    </location>
</feature>
<evidence type="ECO:0000256" key="7">
    <source>
        <dbReference type="ARBA" id="ARBA00023270"/>
    </source>
</evidence>
<feature type="chain" id="PRO_5014000159" description="Aspartate 1-decarboxylase alpha chain" evidence="9 13">
    <location>
        <begin position="25"/>
        <end position="136"/>
    </location>
</feature>
<evidence type="ECO:0000256" key="4">
    <source>
        <dbReference type="ARBA" id="ARBA00022813"/>
    </source>
</evidence>
<evidence type="ECO:0000256" key="5">
    <source>
        <dbReference type="ARBA" id="ARBA00023145"/>
    </source>
</evidence>
<reference evidence="14 15" key="1">
    <citation type="submission" date="2014-05" db="EMBL/GenBank/DDBJ databases">
        <title>Complete genome sequence of Corynebacterium marinum DSM 44953.</title>
        <authorList>
            <person name="Schaffert L."/>
            <person name="Albersmeier A."/>
            <person name="Kalinowski J."/>
            <person name="Ruckert C."/>
        </authorList>
    </citation>
    <scope>NUCLEOTIDE SEQUENCE [LARGE SCALE GENOMIC DNA]</scope>
    <source>
        <strain evidence="14 15">DSM 44953</strain>
    </source>
</reference>
<evidence type="ECO:0000256" key="6">
    <source>
        <dbReference type="ARBA" id="ARBA00023239"/>
    </source>
</evidence>
<dbReference type="GO" id="GO:0015940">
    <property type="term" value="P:pantothenate biosynthetic process"/>
    <property type="evidence" value="ECO:0007669"/>
    <property type="project" value="UniProtKB-UniRule"/>
</dbReference>